<evidence type="ECO:0000313" key="1">
    <source>
        <dbReference type="EMBL" id="KYQ52404.1"/>
    </source>
</evidence>
<evidence type="ECO:0000313" key="2">
    <source>
        <dbReference type="Proteomes" id="UP000075809"/>
    </source>
</evidence>
<organism evidence="1 2">
    <name type="scientific">Mycetomoellerius zeteki</name>
    <dbReference type="NCBI Taxonomy" id="64791"/>
    <lineage>
        <taxon>Eukaryota</taxon>
        <taxon>Metazoa</taxon>
        <taxon>Ecdysozoa</taxon>
        <taxon>Arthropoda</taxon>
        <taxon>Hexapoda</taxon>
        <taxon>Insecta</taxon>
        <taxon>Pterygota</taxon>
        <taxon>Neoptera</taxon>
        <taxon>Endopterygota</taxon>
        <taxon>Hymenoptera</taxon>
        <taxon>Apocrita</taxon>
        <taxon>Aculeata</taxon>
        <taxon>Formicoidea</taxon>
        <taxon>Formicidae</taxon>
        <taxon>Myrmicinae</taxon>
        <taxon>Mycetomoellerius</taxon>
    </lineage>
</organism>
<name>A0A151WWW6_9HYME</name>
<dbReference type="Proteomes" id="UP000075809">
    <property type="component" value="Unassembled WGS sequence"/>
</dbReference>
<gene>
    <name evidence="1" type="ORF">ALC60_08489</name>
</gene>
<dbReference type="AlphaFoldDB" id="A0A151WWW6"/>
<accession>A0A151WWW6</accession>
<reference evidence="1 2" key="1">
    <citation type="submission" date="2015-09" db="EMBL/GenBank/DDBJ databases">
        <title>Trachymyrmex zeteki WGS genome.</title>
        <authorList>
            <person name="Nygaard S."/>
            <person name="Hu H."/>
            <person name="Boomsma J."/>
            <person name="Zhang G."/>
        </authorList>
    </citation>
    <scope>NUCLEOTIDE SEQUENCE [LARGE SCALE GENOMIC DNA]</scope>
    <source>
        <strain evidence="1">Tzet28-1</strain>
        <tissue evidence="1">Whole body</tissue>
    </source>
</reference>
<sequence>MKKFPFECFDEDENIGLIAIGRSLRKFRESHGSIGQIPSGYVSRREALHGNR</sequence>
<dbReference type="EMBL" id="KQ982678">
    <property type="protein sequence ID" value="KYQ52404.1"/>
    <property type="molecule type" value="Genomic_DNA"/>
</dbReference>
<keyword evidence="2" id="KW-1185">Reference proteome</keyword>
<protein>
    <submittedName>
        <fullName evidence="1">Uncharacterized protein</fullName>
    </submittedName>
</protein>
<proteinExistence type="predicted"/>